<keyword evidence="3" id="KW-1003">Cell membrane</keyword>
<evidence type="ECO:0000256" key="6">
    <source>
        <dbReference type="ARBA" id="ARBA00023136"/>
    </source>
</evidence>
<gene>
    <name evidence="9" type="ORF">KDAU_45280</name>
</gene>
<feature type="transmembrane region" description="Helical" evidence="7">
    <location>
        <begin position="314"/>
        <end position="333"/>
    </location>
</feature>
<dbReference type="PANTHER" id="PTHR43266">
    <property type="entry name" value="MACROLIDE-EFFLUX PROTEIN"/>
    <property type="match status" value="1"/>
</dbReference>
<feature type="transmembrane region" description="Helical" evidence="7">
    <location>
        <begin position="285"/>
        <end position="307"/>
    </location>
</feature>
<dbReference type="CDD" id="cd06173">
    <property type="entry name" value="MFS_MefA_like"/>
    <property type="match status" value="1"/>
</dbReference>
<comment type="caution">
    <text evidence="9">The sequence shown here is derived from an EMBL/GenBank/DDBJ whole genome shotgun (WGS) entry which is preliminary data.</text>
</comment>
<feature type="transmembrane region" description="Helical" evidence="7">
    <location>
        <begin position="196"/>
        <end position="217"/>
    </location>
</feature>
<feature type="transmembrane region" description="Helical" evidence="7">
    <location>
        <begin position="100"/>
        <end position="119"/>
    </location>
</feature>
<protein>
    <submittedName>
        <fullName evidence="9">MFS transporter</fullName>
    </submittedName>
</protein>
<feature type="transmembrane region" description="Helical" evidence="7">
    <location>
        <begin position="417"/>
        <end position="437"/>
    </location>
</feature>
<dbReference type="PROSITE" id="PS50850">
    <property type="entry name" value="MFS"/>
    <property type="match status" value="1"/>
</dbReference>
<proteinExistence type="predicted"/>
<feature type="transmembrane region" description="Helical" evidence="7">
    <location>
        <begin position="248"/>
        <end position="273"/>
    </location>
</feature>
<dbReference type="Proteomes" id="UP000287224">
    <property type="component" value="Unassembled WGS sequence"/>
</dbReference>
<dbReference type="InterPro" id="IPR020846">
    <property type="entry name" value="MFS_dom"/>
</dbReference>
<evidence type="ECO:0000313" key="9">
    <source>
        <dbReference type="EMBL" id="GCE07199.1"/>
    </source>
</evidence>
<reference evidence="10" key="1">
    <citation type="submission" date="2018-12" db="EMBL/GenBank/DDBJ databases">
        <title>Tengunoibacter tsumagoiensis gen. nov., sp. nov., Dictyobacter kobayashii sp. nov., D. alpinus sp. nov., and D. joshuensis sp. nov. and description of Dictyobacteraceae fam. nov. within the order Ktedonobacterales isolated from Tengu-no-mugimeshi.</title>
        <authorList>
            <person name="Wang C.M."/>
            <person name="Zheng Y."/>
            <person name="Sakai Y."/>
            <person name="Toyoda A."/>
            <person name="Minakuchi Y."/>
            <person name="Abe K."/>
            <person name="Yokota A."/>
            <person name="Yabe S."/>
        </authorList>
    </citation>
    <scope>NUCLEOTIDE SEQUENCE [LARGE SCALE GENOMIC DNA]</scope>
    <source>
        <strain evidence="10">S-27</strain>
    </source>
</reference>
<dbReference type="SUPFAM" id="SSF103473">
    <property type="entry name" value="MFS general substrate transporter"/>
    <property type="match status" value="1"/>
</dbReference>
<evidence type="ECO:0000256" key="7">
    <source>
        <dbReference type="SAM" id="Phobius"/>
    </source>
</evidence>
<dbReference type="GO" id="GO:0022857">
    <property type="term" value="F:transmembrane transporter activity"/>
    <property type="evidence" value="ECO:0007669"/>
    <property type="project" value="InterPro"/>
</dbReference>
<dbReference type="PANTHER" id="PTHR43266:SF8">
    <property type="entry name" value="MACROLIDE-EFFLUX PROTEIN"/>
    <property type="match status" value="1"/>
</dbReference>
<name>A0A401ZK29_9CHLR</name>
<dbReference type="InterPro" id="IPR011701">
    <property type="entry name" value="MFS"/>
</dbReference>
<dbReference type="EMBL" id="BIFQ01000001">
    <property type="protein sequence ID" value="GCE07199.1"/>
    <property type="molecule type" value="Genomic_DNA"/>
</dbReference>
<evidence type="ECO:0000256" key="2">
    <source>
        <dbReference type="ARBA" id="ARBA00022448"/>
    </source>
</evidence>
<keyword evidence="4 7" id="KW-0812">Transmembrane</keyword>
<keyword evidence="6 7" id="KW-0472">Membrane</keyword>
<dbReference type="OrthoDB" id="9775268at2"/>
<organism evidence="9 10">
    <name type="scientific">Dictyobacter aurantiacus</name>
    <dbReference type="NCBI Taxonomy" id="1936993"/>
    <lineage>
        <taxon>Bacteria</taxon>
        <taxon>Bacillati</taxon>
        <taxon>Chloroflexota</taxon>
        <taxon>Ktedonobacteria</taxon>
        <taxon>Ktedonobacterales</taxon>
        <taxon>Dictyobacteraceae</taxon>
        <taxon>Dictyobacter</taxon>
    </lineage>
</organism>
<sequence length="447" mass="48773">MDTPTQPLSSKLTKFLINRNFGLLWIGQTISIVGDFFFDTTLVLWITIVLARNQVWLPLAVSGVALAASVPSLLVGPLAGVFVDRWEKRHTMLWMDASRAILVLLLLITTGLLPLPFGINSYLPVAWRLGCIYVAVVLQTCCAQFFDPARMTMIADIVPDTERARGMSMNTIAYNIGLLVAPALAAPLFLSFGVVWAILIDALSFIISFGCILLIQVPQITHSVNQKGKSNYFREFVSGLHFFRENRVLIVLLVAGIFFNLGTGAFNALYLLFVLNDAHTPVELAGLFTSSYGVAVILGSMVAVVLAKRIGEGRLFWLALMVWGILLLLFAHMTNFLAALFLNCMLGFSNAGINVVVGPLLMRFTHREYMGRVSAIFSPVIQAAQFFSIIVAGFLASTLLKGLHTSIYEVKVGPIDTIFTGAGLLAILAGTYASIALHGVDMNPHKT</sequence>
<keyword evidence="2" id="KW-0813">Transport</keyword>
<evidence type="ECO:0000256" key="5">
    <source>
        <dbReference type="ARBA" id="ARBA00022989"/>
    </source>
</evidence>
<evidence type="ECO:0000256" key="4">
    <source>
        <dbReference type="ARBA" id="ARBA00022692"/>
    </source>
</evidence>
<feature type="transmembrane region" description="Helical" evidence="7">
    <location>
        <begin position="125"/>
        <end position="146"/>
    </location>
</feature>
<feature type="domain" description="Major facilitator superfamily (MFS) profile" evidence="8">
    <location>
        <begin position="15"/>
        <end position="441"/>
    </location>
</feature>
<evidence type="ECO:0000256" key="3">
    <source>
        <dbReference type="ARBA" id="ARBA00022475"/>
    </source>
</evidence>
<feature type="transmembrane region" description="Helical" evidence="7">
    <location>
        <begin position="339"/>
        <end position="361"/>
    </location>
</feature>
<dbReference type="AlphaFoldDB" id="A0A401ZK29"/>
<evidence type="ECO:0000259" key="8">
    <source>
        <dbReference type="PROSITE" id="PS50850"/>
    </source>
</evidence>
<comment type="subcellular location">
    <subcellularLocation>
        <location evidence="1">Cell membrane</location>
        <topology evidence="1">Multi-pass membrane protein</topology>
    </subcellularLocation>
</comment>
<dbReference type="GO" id="GO:0005886">
    <property type="term" value="C:plasma membrane"/>
    <property type="evidence" value="ECO:0007669"/>
    <property type="project" value="UniProtKB-SubCell"/>
</dbReference>
<feature type="transmembrane region" description="Helical" evidence="7">
    <location>
        <begin position="373"/>
        <end position="397"/>
    </location>
</feature>
<dbReference type="Pfam" id="PF07690">
    <property type="entry name" value="MFS_1"/>
    <property type="match status" value="1"/>
</dbReference>
<keyword evidence="5 7" id="KW-1133">Transmembrane helix</keyword>
<evidence type="ECO:0000256" key="1">
    <source>
        <dbReference type="ARBA" id="ARBA00004651"/>
    </source>
</evidence>
<feature type="transmembrane region" description="Helical" evidence="7">
    <location>
        <begin position="172"/>
        <end position="190"/>
    </location>
</feature>
<dbReference type="InterPro" id="IPR036259">
    <property type="entry name" value="MFS_trans_sf"/>
</dbReference>
<feature type="transmembrane region" description="Helical" evidence="7">
    <location>
        <begin position="21"/>
        <end position="50"/>
    </location>
</feature>
<dbReference type="RefSeq" id="WP_126598262.1">
    <property type="nucleotide sequence ID" value="NZ_BIFQ01000001.1"/>
</dbReference>
<accession>A0A401ZK29</accession>
<dbReference type="Gene3D" id="1.20.1250.20">
    <property type="entry name" value="MFS general substrate transporter like domains"/>
    <property type="match status" value="1"/>
</dbReference>
<keyword evidence="10" id="KW-1185">Reference proteome</keyword>
<feature type="transmembrane region" description="Helical" evidence="7">
    <location>
        <begin position="56"/>
        <end position="79"/>
    </location>
</feature>
<evidence type="ECO:0000313" key="10">
    <source>
        <dbReference type="Proteomes" id="UP000287224"/>
    </source>
</evidence>